<proteinExistence type="predicted"/>
<dbReference type="Proteomes" id="UP000557830">
    <property type="component" value="Unassembled WGS sequence"/>
</dbReference>
<comment type="caution">
    <text evidence="1">The sequence shown here is derived from an EMBL/GenBank/DDBJ whole genome shotgun (WGS) entry which is preliminary data.</text>
</comment>
<sequence>MKTYNILLEKWMDFHKNQCKEFIHHEVFNNHKIKEALKENKNYHCEIKAIDEEIKLNSETKIHILSFKLSDDRKLKFIKQILIDDVDIYDGVICFDIFYTNEKNTYEVLKIEF</sequence>
<dbReference type="Proteomes" id="UP000333665">
    <property type="component" value="Unassembled WGS sequence"/>
</dbReference>
<dbReference type="AlphaFoldDB" id="A0A3Z9X343"/>
<organism evidence="1 4">
    <name type="scientific">Campylobacter coli</name>
    <dbReference type="NCBI Taxonomy" id="195"/>
    <lineage>
        <taxon>Bacteria</taxon>
        <taxon>Pseudomonadati</taxon>
        <taxon>Campylobacterota</taxon>
        <taxon>Epsilonproteobacteria</taxon>
        <taxon>Campylobacterales</taxon>
        <taxon>Campylobacteraceae</taxon>
        <taxon>Campylobacter</taxon>
    </lineage>
</organism>
<dbReference type="EMBL" id="AABUYW010000016">
    <property type="protein sequence ID" value="EAJ1077498.1"/>
    <property type="molecule type" value="Genomic_DNA"/>
</dbReference>
<accession>A0A3Z9X343</accession>
<evidence type="ECO:0000313" key="2">
    <source>
        <dbReference type="EMBL" id="EAL8416592.1"/>
    </source>
</evidence>
<dbReference type="RefSeq" id="WP_025399260.1">
    <property type="nucleotide sequence ID" value="NZ_AP028341.1"/>
</dbReference>
<name>A0A3Z9X343_CAMCO</name>
<evidence type="ECO:0000313" key="4">
    <source>
        <dbReference type="Proteomes" id="UP000557830"/>
    </source>
</evidence>
<evidence type="ECO:0000313" key="1">
    <source>
        <dbReference type="EMBL" id="EAJ1077498.1"/>
    </source>
</evidence>
<gene>
    <name evidence="1" type="ORF">BU953_07790</name>
    <name evidence="2" type="ORF">DYF97_04215</name>
</gene>
<evidence type="ECO:0000313" key="3">
    <source>
        <dbReference type="Proteomes" id="UP000333665"/>
    </source>
</evidence>
<dbReference type="EMBL" id="AACRQU010000007">
    <property type="protein sequence ID" value="EAL8416592.1"/>
    <property type="molecule type" value="Genomic_DNA"/>
</dbReference>
<protein>
    <submittedName>
        <fullName evidence="1">Uncharacterized protein</fullName>
    </submittedName>
</protein>
<reference evidence="1 4" key="1">
    <citation type="submission" date="2018-05" db="EMBL/GenBank/DDBJ databases">
        <authorList>
            <consortium name="NARMS: The National Antimicrobial Resistance Monitoring System"/>
        </authorList>
    </citation>
    <scope>NUCLEOTIDE SEQUENCE [LARGE SCALE GENOMIC DNA]</scope>
    <source>
        <strain evidence="2 3">FSIS11812579</strain>
        <strain evidence="1 4">FSIS1609200</strain>
    </source>
</reference>